<dbReference type="Gene3D" id="3.40.50.1820">
    <property type="entry name" value="alpha/beta hydrolase"/>
    <property type="match status" value="1"/>
</dbReference>
<keyword evidence="3" id="KW-0597">Phosphoprotein</keyword>
<dbReference type="InterPro" id="IPR000873">
    <property type="entry name" value="AMP-dep_synth/lig_dom"/>
</dbReference>
<dbReference type="InterPro" id="IPR020806">
    <property type="entry name" value="PKS_PP-bd"/>
</dbReference>
<dbReference type="PROSITE" id="PS50075">
    <property type="entry name" value="CARRIER"/>
    <property type="match status" value="1"/>
</dbReference>
<feature type="region of interest" description="Disordered" evidence="4">
    <location>
        <begin position="120"/>
        <end position="154"/>
    </location>
</feature>
<dbReference type="InterPro" id="IPR057326">
    <property type="entry name" value="KR_dom"/>
</dbReference>
<dbReference type="Proteomes" id="UP000192917">
    <property type="component" value="Unassembled WGS sequence"/>
</dbReference>
<dbReference type="Pfam" id="PF08659">
    <property type="entry name" value="KR"/>
    <property type="match status" value="1"/>
</dbReference>
<gene>
    <name evidence="6" type="ORF">SAMN05428998_101330</name>
</gene>
<dbReference type="Gene3D" id="3.40.50.12780">
    <property type="entry name" value="N-terminal domain of ligase-like"/>
    <property type="match status" value="1"/>
</dbReference>
<evidence type="ECO:0000256" key="3">
    <source>
        <dbReference type="ARBA" id="ARBA00022553"/>
    </source>
</evidence>
<accession>A0A1Y6B8W0</accession>
<evidence type="ECO:0000256" key="2">
    <source>
        <dbReference type="ARBA" id="ARBA00022450"/>
    </source>
</evidence>
<dbReference type="SUPFAM" id="SSF47336">
    <property type="entry name" value="ACP-like"/>
    <property type="match status" value="1"/>
</dbReference>
<dbReference type="SMART" id="SM00823">
    <property type="entry name" value="PKS_PP"/>
    <property type="match status" value="1"/>
</dbReference>
<dbReference type="Pfam" id="PF00501">
    <property type="entry name" value="AMP-binding"/>
    <property type="match status" value="1"/>
</dbReference>
<dbReference type="InterPro" id="IPR045851">
    <property type="entry name" value="AMP-bd_C_sf"/>
</dbReference>
<dbReference type="InterPro" id="IPR020845">
    <property type="entry name" value="AMP-binding_CS"/>
</dbReference>
<proteinExistence type="inferred from homology"/>
<evidence type="ECO:0000313" key="6">
    <source>
        <dbReference type="EMBL" id="SME90653.1"/>
    </source>
</evidence>
<protein>
    <submittedName>
        <fullName evidence="6">Acyl-CoA synthetase (AMP-forming)/AMP-acid ligase II</fullName>
    </submittedName>
</protein>
<organism evidence="6 7">
    <name type="scientific">Tistlia consotensis USBA 355</name>
    <dbReference type="NCBI Taxonomy" id="560819"/>
    <lineage>
        <taxon>Bacteria</taxon>
        <taxon>Pseudomonadati</taxon>
        <taxon>Pseudomonadota</taxon>
        <taxon>Alphaproteobacteria</taxon>
        <taxon>Rhodospirillales</taxon>
        <taxon>Rhodovibrionaceae</taxon>
        <taxon>Tistlia</taxon>
    </lineage>
</organism>
<dbReference type="PROSITE" id="PS00455">
    <property type="entry name" value="AMP_BINDING"/>
    <property type="match status" value="1"/>
</dbReference>
<keyword evidence="6" id="KW-0436">Ligase</keyword>
<dbReference type="PANTHER" id="PTHR22754">
    <property type="entry name" value="DISCO-INTERACTING PROTEIN 2 DIP2 -RELATED"/>
    <property type="match status" value="1"/>
</dbReference>
<dbReference type="GO" id="GO:0070566">
    <property type="term" value="F:adenylyltransferase activity"/>
    <property type="evidence" value="ECO:0007669"/>
    <property type="project" value="TreeGrafter"/>
</dbReference>
<dbReference type="GO" id="GO:0005886">
    <property type="term" value="C:plasma membrane"/>
    <property type="evidence" value="ECO:0007669"/>
    <property type="project" value="TreeGrafter"/>
</dbReference>
<dbReference type="SUPFAM" id="SSF56801">
    <property type="entry name" value="Acetyl-CoA synthetase-like"/>
    <property type="match status" value="1"/>
</dbReference>
<keyword evidence="7" id="KW-1185">Reference proteome</keyword>
<dbReference type="GO" id="GO:0016874">
    <property type="term" value="F:ligase activity"/>
    <property type="evidence" value="ECO:0007669"/>
    <property type="project" value="UniProtKB-KW"/>
</dbReference>
<dbReference type="Pfam" id="PF00550">
    <property type="entry name" value="PP-binding"/>
    <property type="match status" value="1"/>
</dbReference>
<evidence type="ECO:0000256" key="1">
    <source>
        <dbReference type="ARBA" id="ARBA00006432"/>
    </source>
</evidence>
<dbReference type="SMART" id="SM00822">
    <property type="entry name" value="PKS_KR"/>
    <property type="match status" value="1"/>
</dbReference>
<name>A0A1Y6B8W0_9PROT</name>
<dbReference type="InterPro" id="IPR013968">
    <property type="entry name" value="PKS_KR"/>
</dbReference>
<dbReference type="PANTHER" id="PTHR22754:SF32">
    <property type="entry name" value="DISCO-INTERACTING PROTEIN 2"/>
    <property type="match status" value="1"/>
</dbReference>
<sequence length="1321" mass="136333">MDEFDTTGPGGAEQSEAALRQLPGIAAARVLDLEDAAGRSRRVAWLAGPGALSPLPEGIAERHGLDRVAAVARLAPAGRESDALLAGLPLWDVAALERLAEGFRARDGVADAAVAALPRSTPRFPSRRRLTPDGRPASGQAAEARGPSAERAEIGRRLSERDAVAEGAPLVVPADHPRTLAEALERAAATDRGISYLDENLAERRESYAELRGRALRMLGGLRAAGAAAGDILLLDTAGAAGFLGAFWACVLGGMVPAPIALPDAGADPAAFERLRAVWAVLGRPRLVGGAAALRARALFGGELAVVETAALGTGSPAEPTPARDPGQTAVIILTSGSTGTPKGVCQRHAAILSMSAAARQGVALERGREVFFNWMPLDHVGGFVFLMAVPVILASDQVHAPTAPILAEPLRWVELIDRHRVTVSWAPNFAFSLIADAVGKAGPQRRDLACLKALYNGGEAVTEGSLRAFEESLAPQGLKQGVMRPSFGMSETCAPITLAELGHAIGPFASLGAPVPGSALRIAGEDGRPLKEGEIGRLELNGPQIFAGYHGRPDLTGAVLRDGWFDTGDVGFLAAGRLYLTGRLKDSLIVNGAKFFAHEIEAVAAAVPGIERAGVAAVPVRAPGSAAERVAVFFGAPPDAADDDVLRALALALRGRLARELGLSADYLIPVGAAEIPRTGIGKIQRPALQKRFAEGAYDTAIERVGSLIGGAERCALALHRKVWMEASPPPATGPVPAVDLLVGSEALASGVVAKRRVGGEALAGTALPPGGTVVHLAGCEGAPGEEAYRSLLALGRAVATLPAERRPRSVLAAVSDAVALAPGEPLAAGPALIPGLLRSLALELPEVRWRVVDLPQPELASLPDVLAAESAAGAEPETAWRRGRRFVARFEPLDPPVVEDGRPPVRPGDLWLVTGGLGGIGRAAARRLLGEGARLLLIGRSERRALPAERAEALAALETLGEVGYAALDVGDREALAAAVAAAEAEAGRRLAGMIHLAGVGRPVALQDDDGAELPALRRAALDGLAALATLLDGRPEASLTVAGSIVGRVGGHVPSYAAVNAAAAETAGRLIAEGRRVSHLAFSSWTGVGMSEGRTNAALLQADGLLGLEADAGLTALEAALRRPGSAWLVGLDGDHPLHAAFTTGAPAPLLRPVAWLAGAGAAGAERHADALGRPAWVLVRPVAEIPHRADGSLDLGRLAAGEGGARVAPRDEAERRVAAIFAEVLSIEEPAVDDDFFLAGGTSLLAGRLAARLSSRFFVELPVGAVFRQPTVEGLTRQLRALEPQPGMVDAVARQLAVIESLSPNERAAMQARLAGR</sequence>
<dbReference type="STRING" id="560819.SAMN05428998_101330"/>
<dbReference type="InterPro" id="IPR042099">
    <property type="entry name" value="ANL_N_sf"/>
</dbReference>
<dbReference type="Gene3D" id="3.40.50.720">
    <property type="entry name" value="NAD(P)-binding Rossmann-like Domain"/>
    <property type="match status" value="1"/>
</dbReference>
<comment type="similarity">
    <text evidence="1">Belongs to the ATP-dependent AMP-binding enzyme family.</text>
</comment>
<dbReference type="Gene3D" id="3.30.300.30">
    <property type="match status" value="1"/>
</dbReference>
<evidence type="ECO:0000259" key="5">
    <source>
        <dbReference type="PROSITE" id="PS50075"/>
    </source>
</evidence>
<dbReference type="GO" id="GO:0006633">
    <property type="term" value="P:fatty acid biosynthetic process"/>
    <property type="evidence" value="ECO:0007669"/>
    <property type="project" value="TreeGrafter"/>
</dbReference>
<evidence type="ECO:0000313" key="7">
    <source>
        <dbReference type="Proteomes" id="UP000192917"/>
    </source>
</evidence>
<keyword evidence="2" id="KW-0596">Phosphopantetheine</keyword>
<dbReference type="InterPro" id="IPR036291">
    <property type="entry name" value="NAD(P)-bd_dom_sf"/>
</dbReference>
<dbReference type="GO" id="GO:0031177">
    <property type="term" value="F:phosphopantetheine binding"/>
    <property type="evidence" value="ECO:0007669"/>
    <property type="project" value="InterPro"/>
</dbReference>
<dbReference type="SUPFAM" id="SSF51735">
    <property type="entry name" value="NAD(P)-binding Rossmann-fold domains"/>
    <property type="match status" value="2"/>
</dbReference>
<dbReference type="InterPro" id="IPR029058">
    <property type="entry name" value="AB_hydrolase_fold"/>
</dbReference>
<reference evidence="6 7" key="1">
    <citation type="submission" date="2017-04" db="EMBL/GenBank/DDBJ databases">
        <authorList>
            <person name="Afonso C.L."/>
            <person name="Miller P.J."/>
            <person name="Scott M.A."/>
            <person name="Spackman E."/>
            <person name="Goraichik I."/>
            <person name="Dimitrov K.M."/>
            <person name="Suarez D.L."/>
            <person name="Swayne D.E."/>
        </authorList>
    </citation>
    <scope>NUCLEOTIDE SEQUENCE [LARGE SCALE GENOMIC DNA]</scope>
    <source>
        <strain evidence="6 7">USBA 355</strain>
    </source>
</reference>
<dbReference type="InterPro" id="IPR036736">
    <property type="entry name" value="ACP-like_sf"/>
</dbReference>
<evidence type="ECO:0000256" key="4">
    <source>
        <dbReference type="SAM" id="MobiDB-lite"/>
    </source>
</evidence>
<dbReference type="InterPro" id="IPR009081">
    <property type="entry name" value="PP-bd_ACP"/>
</dbReference>
<dbReference type="EMBL" id="FWZX01000001">
    <property type="protein sequence ID" value="SME90653.1"/>
    <property type="molecule type" value="Genomic_DNA"/>
</dbReference>
<feature type="domain" description="Carrier" evidence="5">
    <location>
        <begin position="1212"/>
        <end position="1287"/>
    </location>
</feature>
<dbReference type="RefSeq" id="WP_085120680.1">
    <property type="nucleotide sequence ID" value="NZ_FWZX01000001.1"/>
</dbReference>